<reference evidence="7 8" key="1">
    <citation type="submission" date="2021-06" db="EMBL/GenBank/DDBJ databases">
        <title>Gemonas diversity in paddy soil.</title>
        <authorList>
            <person name="Liu G."/>
        </authorList>
    </citation>
    <scope>NUCLEOTIDE SEQUENCE [LARGE SCALE GENOMIC DNA]</scope>
    <source>
        <strain evidence="7 8">RG2</strain>
    </source>
</reference>
<keyword evidence="3 6" id="KW-0812">Transmembrane</keyword>
<feature type="transmembrane region" description="Helical" evidence="6">
    <location>
        <begin position="156"/>
        <end position="175"/>
    </location>
</feature>
<evidence type="ECO:0000256" key="3">
    <source>
        <dbReference type="ARBA" id="ARBA00022692"/>
    </source>
</evidence>
<accession>A0ABX8LI05</accession>
<sequence length="432" mass="46799">MTNDTIFARLLRNSGTIFLGNSAASAFNIVSFSLLARAVGAELLAVFALCQTYAALINDIFNVQTWESVVKFGSANPSDQELGSLIRTNVVIDTVSAVIACGAALLLLLPVSVAAGWSKSYLPMISFYALTILFNSTTLAIGVPRLLREFTGVARIQIGVAVLRLAAVGTCYFMKGEAAVFIGVYICMDILANLLLTCYGARLATRRLGRKWWSSRMHISREQVGFIWWTNLRTIIRVPVRHFDVIVISSVISMEALGCYKVYKEIVKVIANVADPVSQAVFPEFTKLIGSDRFDESVALARKSMAALSLVSVALCGALCLAAGVIVKAFFGAQFLGRLPVLYLMIMVAGLSFATSPINSLFIAAGYAKASFYVVVVTNTVYLAMAYLCGSAFGLVGIVVANATQFVLNKELKVWVMKRTGRWTREPRVAPG</sequence>
<feature type="transmembrane region" description="Helical" evidence="6">
    <location>
        <begin position="343"/>
        <end position="368"/>
    </location>
</feature>
<comment type="subcellular location">
    <subcellularLocation>
        <location evidence="1">Cell membrane</location>
        <topology evidence="1">Multi-pass membrane protein</topology>
    </subcellularLocation>
</comment>
<protein>
    <submittedName>
        <fullName evidence="7">Oligosaccharide flippase family protein</fullName>
    </submittedName>
</protein>
<organism evidence="7 8">
    <name type="scientific">Geomonas subterranea</name>
    <dbReference type="NCBI Taxonomy" id="2847989"/>
    <lineage>
        <taxon>Bacteria</taxon>
        <taxon>Pseudomonadati</taxon>
        <taxon>Thermodesulfobacteriota</taxon>
        <taxon>Desulfuromonadia</taxon>
        <taxon>Geobacterales</taxon>
        <taxon>Geobacteraceae</taxon>
        <taxon>Geomonas</taxon>
    </lineage>
</organism>
<dbReference type="PANTHER" id="PTHR30250:SF11">
    <property type="entry name" value="O-ANTIGEN TRANSPORTER-RELATED"/>
    <property type="match status" value="1"/>
</dbReference>
<feature type="transmembrane region" description="Helical" evidence="6">
    <location>
        <begin position="125"/>
        <end position="144"/>
    </location>
</feature>
<feature type="transmembrane region" description="Helical" evidence="6">
    <location>
        <begin position="90"/>
        <end position="113"/>
    </location>
</feature>
<evidence type="ECO:0000256" key="1">
    <source>
        <dbReference type="ARBA" id="ARBA00004651"/>
    </source>
</evidence>
<dbReference type="PANTHER" id="PTHR30250">
    <property type="entry name" value="PST FAMILY PREDICTED COLANIC ACID TRANSPORTER"/>
    <property type="match status" value="1"/>
</dbReference>
<evidence type="ECO:0000256" key="6">
    <source>
        <dbReference type="SAM" id="Phobius"/>
    </source>
</evidence>
<feature type="transmembrane region" description="Helical" evidence="6">
    <location>
        <begin position="307"/>
        <end position="331"/>
    </location>
</feature>
<name>A0ABX8LI05_9BACT</name>
<dbReference type="InterPro" id="IPR050833">
    <property type="entry name" value="Poly_Biosynth_Transport"/>
</dbReference>
<keyword evidence="2" id="KW-1003">Cell membrane</keyword>
<keyword evidence="4 6" id="KW-1133">Transmembrane helix</keyword>
<dbReference type="Proteomes" id="UP000683559">
    <property type="component" value="Chromosome"/>
</dbReference>
<feature type="transmembrane region" description="Helical" evidence="6">
    <location>
        <begin position="380"/>
        <end position="408"/>
    </location>
</feature>
<evidence type="ECO:0000256" key="5">
    <source>
        <dbReference type="ARBA" id="ARBA00023136"/>
    </source>
</evidence>
<evidence type="ECO:0000313" key="7">
    <source>
        <dbReference type="EMBL" id="QXE91670.1"/>
    </source>
</evidence>
<keyword evidence="8" id="KW-1185">Reference proteome</keyword>
<dbReference type="EMBL" id="CP077683">
    <property type="protein sequence ID" value="QXE91670.1"/>
    <property type="molecule type" value="Genomic_DNA"/>
</dbReference>
<evidence type="ECO:0000256" key="2">
    <source>
        <dbReference type="ARBA" id="ARBA00022475"/>
    </source>
</evidence>
<evidence type="ECO:0000313" key="8">
    <source>
        <dbReference type="Proteomes" id="UP000683559"/>
    </source>
</evidence>
<keyword evidence="5 6" id="KW-0472">Membrane</keyword>
<dbReference type="RefSeq" id="WP_217288248.1">
    <property type="nucleotide sequence ID" value="NZ_CP077683.1"/>
</dbReference>
<feature type="transmembrane region" description="Helical" evidence="6">
    <location>
        <begin position="181"/>
        <end position="201"/>
    </location>
</feature>
<dbReference type="InterPro" id="IPR002797">
    <property type="entry name" value="Polysacc_synth"/>
</dbReference>
<dbReference type="Pfam" id="PF01943">
    <property type="entry name" value="Polysacc_synt"/>
    <property type="match status" value="1"/>
</dbReference>
<gene>
    <name evidence="7" type="ORF">KP001_03785</name>
</gene>
<evidence type="ECO:0000256" key="4">
    <source>
        <dbReference type="ARBA" id="ARBA00022989"/>
    </source>
</evidence>
<proteinExistence type="predicted"/>